<dbReference type="EMBL" id="CP013232">
    <property type="protein sequence ID" value="AMO97200.1"/>
    <property type="molecule type" value="Genomic_DNA"/>
</dbReference>
<dbReference type="Gene3D" id="3.30.1330.60">
    <property type="entry name" value="OmpA-like domain"/>
    <property type="match status" value="1"/>
</dbReference>
<dbReference type="RefSeq" id="WP_061541591.1">
    <property type="nucleotide sequence ID" value="NZ_CP013232.1"/>
</dbReference>
<evidence type="ECO:0000313" key="3">
    <source>
        <dbReference type="EMBL" id="AMO97200.1"/>
    </source>
</evidence>
<dbReference type="Pfam" id="PF05359">
    <property type="entry name" value="DUF748"/>
    <property type="match status" value="2"/>
</dbReference>
<accession>A0A127PHA9</accession>
<dbReference type="GO" id="GO:0005886">
    <property type="term" value="C:plasma membrane"/>
    <property type="evidence" value="ECO:0007669"/>
    <property type="project" value="TreeGrafter"/>
</dbReference>
<keyword evidence="2" id="KW-0472">Membrane</keyword>
<gene>
    <name evidence="3" type="ORF">CFter6_4612</name>
</gene>
<keyword evidence="2" id="KW-0812">Transmembrane</keyword>
<dbReference type="PATRIC" id="fig|158899.10.peg.4566"/>
<feature type="region of interest" description="Disordered" evidence="1">
    <location>
        <begin position="782"/>
        <end position="813"/>
    </location>
</feature>
<organism evidence="3">
    <name type="scientific">Collimonas fungivorans</name>
    <dbReference type="NCBI Taxonomy" id="158899"/>
    <lineage>
        <taxon>Bacteria</taxon>
        <taxon>Pseudomonadati</taxon>
        <taxon>Pseudomonadota</taxon>
        <taxon>Betaproteobacteria</taxon>
        <taxon>Burkholderiales</taxon>
        <taxon>Oxalobacteraceae</taxon>
        <taxon>Collimonas</taxon>
    </lineage>
</organism>
<proteinExistence type="predicted"/>
<dbReference type="OrthoDB" id="9757969at2"/>
<reference evidence="3 4" key="1">
    <citation type="submission" date="2015-11" db="EMBL/GenBank/DDBJ databases">
        <title>Exploring the genomic traits of fungus-feeding bacterial genus Collimonas.</title>
        <authorList>
            <person name="Song C."/>
            <person name="Schmidt R."/>
            <person name="de Jager V."/>
            <person name="Krzyzanowska D."/>
            <person name="Jongedijk E."/>
            <person name="Cankar K."/>
            <person name="Beekwilder J."/>
            <person name="van Veen A."/>
            <person name="de Boer W."/>
            <person name="van Veen J.A."/>
            <person name="Garbeva P."/>
        </authorList>
    </citation>
    <scope>NUCLEOTIDE SEQUENCE [LARGE SCALE GENOMIC DNA]</scope>
    <source>
        <strain evidence="3 4">Ter6</strain>
    </source>
</reference>
<dbReference type="PANTHER" id="PTHR30441">
    <property type="entry name" value="DUF748 DOMAIN-CONTAINING PROTEIN"/>
    <property type="match status" value="1"/>
</dbReference>
<protein>
    <recommendedName>
        <fullName evidence="5">AsmA family protein</fullName>
    </recommendedName>
</protein>
<dbReference type="InterPro" id="IPR036737">
    <property type="entry name" value="OmpA-like_sf"/>
</dbReference>
<keyword evidence="2" id="KW-1133">Transmembrane helix</keyword>
<sequence>MANIPRPSWLPRAMRWTGITVIVLLVLALISWLAVPPVAKHLVEQQIEAQLGRKATVGKIAFNPFNLALTVSDFTLYEQDKTTAAFSAKTLVVNASSASLFRLAPVLNEAKLVNPSLHIVRTSADGIGRYNFSDIIDRILAKPKNDDPTPLFSVSNIQLENGSIKFDDKVTNKLVDIQALNIGLPYVSNFPSKVDSFVQPHLSAKVNGTPFDLKGRSKPFAGSLETALAIDIDQLDVASFVAFSPVALPLAIQSTKLSTKLDLTFLRNKDKPEVLLSGAIKLADVALADKNAAPLLKAQAINAQINKLNVLTGAAALDQIEIQQPEVWVNLNASGSLNWAALSTPAAKQEVKQEIAKDAPKKPAGAAPQMSLAKLSIHNGTVNWLDAANASPALNLQVKNVALEASRLSMAADAKPATVTLSTGAENDQHIQFIGQITPAKGIVAGKASINALSLAPYQPYVNRSLAAVLSGQLSLNTLLAIDGSRIRLHQLGIDVDDLKVAAKTSAGGSIGAKKISLENASVDTEAHTFNADALRLAGIQGDVKRDAQGKLNLQQFIANTGSANKGAPAAPAAAKKSGPDWVATINKFAVSDSSLAYQDDSVKPAVKLRADGLNLSADNIFSKLDKAIKVSLRTQLNKTGKLSADGSVAPQLKSIALDLDVQNLPVAAFQPYFTDYLNVNLTSGQASTKGKLSLTPPSGRQELATSYNGNLRLANFRVLDKETSSDFLKWKLLDVSGINASIGGPRQNVTLAKIALTDFYARIILSETAKLNLQDIVVSKNAPPGTPAPSLTSAEAGEGMGQGTQKVTKPTAEGKTTVAPIAAAPPKENAPVIKVGQVVIKGGNINYTDNFVKPNYTANMTGMNGTVGAIASDKPQPAPIDLNGKIDNDAPVAISGSLNPLFKPMFLDIKASANSVELPRLTPYAAKYAGYAIEKGKLSMDVSYHIENDKLEAQNNVRIDQLTFGNKIDSPTATKLPVLLAVALLKDRNGQININLPISGTLSDPEFSIGGIVVRVIVNLLVKAVTSPFALISSAFGGAGGDDLGYAEFAPGSATLTAATQSKLDTLAKALADRPALKLDLIGRVDPKSDTDGVRQQILNRKLKALKLKDSVDGSDDAQSDDVTLTDADKEKYMSKVYGSEKFDKPRNMVGLAKSLPTAEMEKLIVANTAVTQDALSALATRRAEVVRKYLETKGQIPLERIFLIAPKLTADGIKDKGQPNRVDFALK</sequence>
<evidence type="ECO:0000256" key="1">
    <source>
        <dbReference type="SAM" id="MobiDB-lite"/>
    </source>
</evidence>
<dbReference type="InterPro" id="IPR008023">
    <property type="entry name" value="DUF748"/>
</dbReference>
<evidence type="ECO:0000313" key="4">
    <source>
        <dbReference type="Proteomes" id="UP000072421"/>
    </source>
</evidence>
<dbReference type="GO" id="GO:0090313">
    <property type="term" value="P:regulation of protein targeting to membrane"/>
    <property type="evidence" value="ECO:0007669"/>
    <property type="project" value="TreeGrafter"/>
</dbReference>
<feature type="transmembrane region" description="Helical" evidence="2">
    <location>
        <begin position="16"/>
        <end position="35"/>
    </location>
</feature>
<dbReference type="InterPro" id="IPR052894">
    <property type="entry name" value="AsmA-related"/>
</dbReference>
<name>A0A127PHA9_9BURK</name>
<dbReference type="AlphaFoldDB" id="A0A127PHA9"/>
<evidence type="ECO:0008006" key="5">
    <source>
        <dbReference type="Google" id="ProtNLM"/>
    </source>
</evidence>
<evidence type="ECO:0000256" key="2">
    <source>
        <dbReference type="SAM" id="Phobius"/>
    </source>
</evidence>
<dbReference type="PANTHER" id="PTHR30441:SF8">
    <property type="entry name" value="DUF748 DOMAIN-CONTAINING PROTEIN"/>
    <property type="match status" value="1"/>
</dbReference>
<dbReference type="Proteomes" id="UP000072421">
    <property type="component" value="Chromosome"/>
</dbReference>